<dbReference type="REBASE" id="152063">
    <property type="entry name" value="M1.Cco13634ORF22330P"/>
</dbReference>
<dbReference type="NCBIfam" id="TIGR00571">
    <property type="entry name" value="dam"/>
    <property type="match status" value="1"/>
</dbReference>
<evidence type="ECO:0000256" key="2">
    <source>
        <dbReference type="ARBA" id="ARBA00011900"/>
    </source>
</evidence>
<dbReference type="PATRIC" id="fig|1121305.3.peg.2237"/>
<feature type="binding site" evidence="7">
    <location>
        <position position="216"/>
    </location>
    <ligand>
        <name>S-adenosyl-L-methionine</name>
        <dbReference type="ChEBI" id="CHEBI:59789"/>
    </ligand>
</feature>
<evidence type="ECO:0000256" key="1">
    <source>
        <dbReference type="ARBA" id="ARBA00006594"/>
    </source>
</evidence>
<dbReference type="InterPro" id="IPR012263">
    <property type="entry name" value="M_m6A_EcoRV"/>
</dbReference>
<dbReference type="InterPro" id="IPR002052">
    <property type="entry name" value="DNA_methylase_N6_adenine_CS"/>
</dbReference>
<dbReference type="PANTHER" id="PTHR30481:SF3">
    <property type="entry name" value="DNA ADENINE METHYLASE"/>
    <property type="match status" value="1"/>
</dbReference>
<evidence type="ECO:0000256" key="4">
    <source>
        <dbReference type="ARBA" id="ARBA00022679"/>
    </source>
</evidence>
<keyword evidence="11" id="KW-1185">Reference proteome</keyword>
<evidence type="ECO:0000256" key="6">
    <source>
        <dbReference type="ARBA" id="ARBA00047942"/>
    </source>
</evidence>
<keyword evidence="3 8" id="KW-0489">Methyltransferase</keyword>
<feature type="binding site" evidence="7">
    <location>
        <position position="15"/>
    </location>
    <ligand>
        <name>S-adenosyl-L-methionine</name>
        <dbReference type="ChEBI" id="CHEBI:59789"/>
    </ligand>
</feature>
<dbReference type="InterPro" id="IPR029063">
    <property type="entry name" value="SAM-dependent_MTases_sf"/>
</dbReference>
<dbReference type="PIRSF" id="PIRSF000398">
    <property type="entry name" value="M_m6A_EcoRV"/>
    <property type="match status" value="1"/>
</dbReference>
<evidence type="ECO:0000256" key="8">
    <source>
        <dbReference type="RuleBase" id="RU361257"/>
    </source>
</evidence>
<dbReference type="InterPro" id="IPR023095">
    <property type="entry name" value="Ade_MeTrfase_dom_2"/>
</dbReference>
<evidence type="ECO:0000256" key="9">
    <source>
        <dbReference type="SAM" id="Coils"/>
    </source>
</evidence>
<dbReference type="Pfam" id="PF02086">
    <property type="entry name" value="MethyltransfD12"/>
    <property type="match status" value="1"/>
</dbReference>
<dbReference type="EMBL" id="LTBB01000013">
    <property type="protein sequence ID" value="KYH28099.1"/>
    <property type="molecule type" value="Genomic_DNA"/>
</dbReference>
<keyword evidence="5 8" id="KW-0949">S-adenosyl-L-methionine</keyword>
<dbReference type="Gene3D" id="3.40.50.150">
    <property type="entry name" value="Vaccinia Virus protein VP39"/>
    <property type="match status" value="1"/>
</dbReference>
<dbReference type="Gene3D" id="1.10.1020.10">
    <property type="entry name" value="Adenine-specific Methyltransferase, Domain 2"/>
    <property type="match status" value="1"/>
</dbReference>
<comment type="caution">
    <text evidence="10">The sequence shown here is derived from an EMBL/GenBank/DDBJ whole genome shotgun (WGS) entry which is preliminary data.</text>
</comment>
<accession>A0A151AKB3</accession>
<sequence>MTNNAKPFLKWAGGKTQLLSQFEEYYPIELKENKIKTYVEPFLGGGAVFFSLQSKENCNFENIILNDINKELIITYKVIQQKVDELIECLSDLEQRYLRAEMEEKEKMYYSQREAFNIEKTSIDYNNYSDDWIQHAAKMIFLNKTCFNGLYRENKKGGFNVPFGKRKNVTICDESNLREVNKALTGVILTCGDFEEITNDYEIKNLIGKDTFVYIDPPYRPLNATSNFNDYSKEPFNDKSQIRLINWTKKLHDRGSLFMYSNSDPTNIQEKDDFFEVEFEKAFHGDRSIKINRVQASRVINSKGTGRGKIRELLITNYEVNTSKRAVGIID</sequence>
<dbReference type="GO" id="GO:0009307">
    <property type="term" value="P:DNA restriction-modification system"/>
    <property type="evidence" value="ECO:0007669"/>
    <property type="project" value="InterPro"/>
</dbReference>
<comment type="catalytic activity">
    <reaction evidence="6 8">
        <text>a 2'-deoxyadenosine in DNA + S-adenosyl-L-methionine = an N(6)-methyl-2'-deoxyadenosine in DNA + S-adenosyl-L-homocysteine + H(+)</text>
        <dbReference type="Rhea" id="RHEA:15197"/>
        <dbReference type="Rhea" id="RHEA-COMP:12418"/>
        <dbReference type="Rhea" id="RHEA-COMP:12419"/>
        <dbReference type="ChEBI" id="CHEBI:15378"/>
        <dbReference type="ChEBI" id="CHEBI:57856"/>
        <dbReference type="ChEBI" id="CHEBI:59789"/>
        <dbReference type="ChEBI" id="CHEBI:90615"/>
        <dbReference type="ChEBI" id="CHEBI:90616"/>
        <dbReference type="EC" id="2.1.1.72"/>
    </reaction>
</comment>
<reference evidence="10 11" key="1">
    <citation type="submission" date="2016-02" db="EMBL/GenBank/DDBJ databases">
        <title>Genome sequence of Clostridium colicanis DSM 13634.</title>
        <authorList>
            <person name="Poehlein A."/>
            <person name="Daniel R."/>
        </authorList>
    </citation>
    <scope>NUCLEOTIDE SEQUENCE [LARGE SCALE GENOMIC DNA]</scope>
    <source>
        <strain evidence="10 11">DSM 13634</strain>
    </source>
</reference>
<dbReference type="GO" id="GO:0043565">
    <property type="term" value="F:sequence-specific DNA binding"/>
    <property type="evidence" value="ECO:0007669"/>
    <property type="project" value="TreeGrafter"/>
</dbReference>
<keyword evidence="9" id="KW-0175">Coiled coil</keyword>
<name>A0A151AKB3_9CLOT</name>
<evidence type="ECO:0000313" key="10">
    <source>
        <dbReference type="EMBL" id="KYH28099.1"/>
    </source>
</evidence>
<dbReference type="EC" id="2.1.1.72" evidence="2 8"/>
<keyword evidence="4 8" id="KW-0808">Transferase</keyword>
<dbReference type="InterPro" id="IPR012327">
    <property type="entry name" value="MeTrfase_D12"/>
</dbReference>
<evidence type="ECO:0000256" key="7">
    <source>
        <dbReference type="PIRSR" id="PIRSR000398-1"/>
    </source>
</evidence>
<gene>
    <name evidence="10" type="primary">dpnM</name>
    <name evidence="10" type="ORF">CLCOL_22330</name>
</gene>
<feature type="binding site" evidence="7">
    <location>
        <position position="11"/>
    </location>
    <ligand>
        <name>S-adenosyl-L-methionine</name>
        <dbReference type="ChEBI" id="CHEBI:59789"/>
    </ligand>
</feature>
<feature type="coiled-coil region" evidence="9">
    <location>
        <begin position="76"/>
        <end position="103"/>
    </location>
</feature>
<organism evidence="10 11">
    <name type="scientific">Clostridium colicanis DSM 13634</name>
    <dbReference type="NCBI Taxonomy" id="1121305"/>
    <lineage>
        <taxon>Bacteria</taxon>
        <taxon>Bacillati</taxon>
        <taxon>Bacillota</taxon>
        <taxon>Clostridia</taxon>
        <taxon>Eubacteriales</taxon>
        <taxon>Clostridiaceae</taxon>
        <taxon>Clostridium</taxon>
    </lineage>
</organism>
<dbReference type="GO" id="GO:0009007">
    <property type="term" value="F:site-specific DNA-methyltransferase (adenine-specific) activity"/>
    <property type="evidence" value="ECO:0007669"/>
    <property type="project" value="UniProtKB-UniRule"/>
</dbReference>
<evidence type="ECO:0000256" key="5">
    <source>
        <dbReference type="ARBA" id="ARBA00022691"/>
    </source>
</evidence>
<dbReference type="GO" id="GO:0006298">
    <property type="term" value="P:mismatch repair"/>
    <property type="evidence" value="ECO:0007669"/>
    <property type="project" value="TreeGrafter"/>
</dbReference>
<dbReference type="SUPFAM" id="SSF53335">
    <property type="entry name" value="S-adenosyl-L-methionine-dependent methyltransferases"/>
    <property type="match status" value="1"/>
</dbReference>
<evidence type="ECO:0000256" key="3">
    <source>
        <dbReference type="ARBA" id="ARBA00022603"/>
    </source>
</evidence>
<dbReference type="PRINTS" id="PR00505">
    <property type="entry name" value="D12N6MTFRASE"/>
</dbReference>
<dbReference type="PROSITE" id="PS00092">
    <property type="entry name" value="N6_MTASE"/>
    <property type="match status" value="1"/>
</dbReference>
<dbReference type="PANTHER" id="PTHR30481">
    <property type="entry name" value="DNA ADENINE METHYLASE"/>
    <property type="match status" value="1"/>
</dbReference>
<proteinExistence type="inferred from homology"/>
<dbReference type="STRING" id="1121305.CLCOL_22330"/>
<feature type="binding site" evidence="7">
    <location>
        <position position="67"/>
    </location>
    <ligand>
        <name>S-adenosyl-L-methionine</name>
        <dbReference type="ChEBI" id="CHEBI:59789"/>
    </ligand>
</feature>
<dbReference type="Proteomes" id="UP000075374">
    <property type="component" value="Unassembled WGS sequence"/>
</dbReference>
<comment type="similarity">
    <text evidence="1 8">Belongs to the N(4)/N(6)-methyltransferase family.</text>
</comment>
<dbReference type="AlphaFoldDB" id="A0A151AKB3"/>
<protein>
    <recommendedName>
        <fullName evidence="2 8">Site-specific DNA-methyltransferase (adenine-specific)</fullName>
        <ecNumber evidence="2 8">2.1.1.72</ecNumber>
    </recommendedName>
</protein>
<dbReference type="GO" id="GO:0032259">
    <property type="term" value="P:methylation"/>
    <property type="evidence" value="ECO:0007669"/>
    <property type="project" value="UniProtKB-KW"/>
</dbReference>
<dbReference type="GO" id="GO:1904047">
    <property type="term" value="F:S-adenosyl-L-methionine binding"/>
    <property type="evidence" value="ECO:0007669"/>
    <property type="project" value="TreeGrafter"/>
</dbReference>
<evidence type="ECO:0000313" key="11">
    <source>
        <dbReference type="Proteomes" id="UP000075374"/>
    </source>
</evidence>